<dbReference type="Pfam" id="PF02469">
    <property type="entry name" value="Fasciclin"/>
    <property type="match status" value="2"/>
</dbReference>
<evidence type="ECO:0000256" key="2">
    <source>
        <dbReference type="ARBA" id="ARBA00007843"/>
    </source>
</evidence>
<dbReference type="PANTHER" id="PTHR32382">
    <property type="entry name" value="FASCICLIN-LIKE ARABINOGALACTAN PROTEIN"/>
    <property type="match status" value="1"/>
</dbReference>
<dbReference type="FunFam" id="2.30.180.10:FF:000008">
    <property type="entry name" value="Fasciclin-like arabinogalactan protein 10"/>
    <property type="match status" value="1"/>
</dbReference>
<dbReference type="AlphaFoldDB" id="A0A6A4R7V5"/>
<evidence type="ECO:0000256" key="13">
    <source>
        <dbReference type="SAM" id="SignalP"/>
    </source>
</evidence>
<evidence type="ECO:0000256" key="4">
    <source>
        <dbReference type="ARBA" id="ARBA00022622"/>
    </source>
</evidence>
<dbReference type="SMART" id="SM00554">
    <property type="entry name" value="FAS1"/>
    <property type="match status" value="1"/>
</dbReference>
<evidence type="ECO:0000256" key="12">
    <source>
        <dbReference type="SAM" id="MobiDB-lite"/>
    </source>
</evidence>
<evidence type="ECO:0000256" key="6">
    <source>
        <dbReference type="ARBA" id="ARBA00022737"/>
    </source>
</evidence>
<evidence type="ECO:0000256" key="8">
    <source>
        <dbReference type="ARBA" id="ARBA00023136"/>
    </source>
</evidence>
<reference evidence="15" key="1">
    <citation type="journal article" date="2020" name="Nat. Commun.">
        <title>Genome sequence of the cluster root forming white lupin.</title>
        <authorList>
            <person name="Hufnagel B."/>
            <person name="Marques A."/>
            <person name="Soriano A."/>
            <person name="Marques L."/>
            <person name="Divol F."/>
            <person name="Doumas P."/>
            <person name="Sallet E."/>
            <person name="Mancinotti D."/>
            <person name="Carrere S."/>
            <person name="Marande W."/>
            <person name="Arribat S."/>
            <person name="Keller J."/>
            <person name="Huneau C."/>
            <person name="Blein T."/>
            <person name="Aime D."/>
            <person name="Laguerre M."/>
            <person name="Taylor J."/>
            <person name="Schubert V."/>
            <person name="Nelson M."/>
            <person name="Geu-Flores F."/>
            <person name="Crespi M."/>
            <person name="Gallardo-Guerrero K."/>
            <person name="Delaux P.-M."/>
            <person name="Salse J."/>
            <person name="Berges H."/>
            <person name="Guyot R."/>
            <person name="Gouzy J."/>
            <person name="Peret B."/>
        </authorList>
    </citation>
    <scope>NUCLEOTIDE SEQUENCE [LARGE SCALE GENOMIC DNA]</scope>
    <source>
        <strain evidence="15">cv. Amiga</strain>
    </source>
</reference>
<dbReference type="GO" id="GO:0098552">
    <property type="term" value="C:side of membrane"/>
    <property type="evidence" value="ECO:0007669"/>
    <property type="project" value="UniProtKB-KW"/>
</dbReference>
<comment type="similarity">
    <text evidence="2">Belongs to the fasciclin-like AGP family.</text>
</comment>
<feature type="chain" id="PRO_5043870756" evidence="13">
    <location>
        <begin position="27"/>
        <end position="426"/>
    </location>
</feature>
<keyword evidence="7" id="KW-0654">Proteoglycan</keyword>
<dbReference type="InterPro" id="IPR000782">
    <property type="entry name" value="FAS1_domain"/>
</dbReference>
<dbReference type="OrthoDB" id="286301at2759"/>
<dbReference type="EMBL" id="WOCE01000001">
    <property type="protein sequence ID" value="KAE9622059.1"/>
    <property type="molecule type" value="Genomic_DNA"/>
</dbReference>
<accession>A0A6A4R7V5</accession>
<dbReference type="InterPro" id="IPR033254">
    <property type="entry name" value="Plant_FLA"/>
</dbReference>
<evidence type="ECO:0000256" key="5">
    <source>
        <dbReference type="ARBA" id="ARBA00022729"/>
    </source>
</evidence>
<keyword evidence="9" id="KW-0325">Glycoprotein</keyword>
<comment type="subcellular location">
    <subcellularLocation>
        <location evidence="1">Cell membrane</location>
        <topology evidence="1">Lipid-anchor</topology>
        <topology evidence="1">GPI-anchor</topology>
    </subcellularLocation>
</comment>
<comment type="function">
    <text evidence="11">May be a cell surface adhesion protein.</text>
</comment>
<evidence type="ECO:0000313" key="15">
    <source>
        <dbReference type="Proteomes" id="UP000447434"/>
    </source>
</evidence>
<dbReference type="Gene3D" id="2.30.180.10">
    <property type="entry name" value="FAS1 domain"/>
    <property type="match status" value="2"/>
</dbReference>
<keyword evidence="3" id="KW-1003">Cell membrane</keyword>
<gene>
    <name evidence="14" type="ORF">Lalb_Chr01g0021311</name>
</gene>
<comment type="caution">
    <text evidence="14">The sequence shown here is derived from an EMBL/GenBank/DDBJ whole genome shotgun (WGS) entry which is preliminary data.</text>
</comment>
<evidence type="ECO:0000256" key="10">
    <source>
        <dbReference type="ARBA" id="ARBA00023288"/>
    </source>
</evidence>
<dbReference type="FunFam" id="2.30.180.10:FF:000010">
    <property type="entry name" value="Fasciclin-like arabinogalactan protein 2"/>
    <property type="match status" value="1"/>
</dbReference>
<keyword evidence="6" id="KW-0677">Repeat</keyword>
<evidence type="ECO:0000256" key="7">
    <source>
        <dbReference type="ARBA" id="ARBA00022974"/>
    </source>
</evidence>
<dbReference type="PROSITE" id="PS50213">
    <property type="entry name" value="FAS1"/>
    <property type="match status" value="2"/>
</dbReference>
<evidence type="ECO:0000256" key="3">
    <source>
        <dbReference type="ARBA" id="ARBA00022475"/>
    </source>
</evidence>
<name>A0A6A4R7V5_LUPAL</name>
<protein>
    <submittedName>
        <fullName evidence="14">Putative fasciclin-like arabinogalactan protein</fullName>
    </submittedName>
</protein>
<dbReference type="InterPro" id="IPR036378">
    <property type="entry name" value="FAS1_dom_sf"/>
</dbReference>
<keyword evidence="5 13" id="KW-0732">Signal</keyword>
<evidence type="ECO:0000313" key="14">
    <source>
        <dbReference type="EMBL" id="KAE9622059.1"/>
    </source>
</evidence>
<dbReference type="Proteomes" id="UP000447434">
    <property type="component" value="Chromosome 1"/>
</dbReference>
<evidence type="ECO:0000256" key="11">
    <source>
        <dbReference type="ARBA" id="ARBA00024686"/>
    </source>
</evidence>
<feature type="signal peptide" evidence="13">
    <location>
        <begin position="1"/>
        <end position="26"/>
    </location>
</feature>
<feature type="region of interest" description="Disordered" evidence="12">
    <location>
        <begin position="333"/>
        <end position="398"/>
    </location>
</feature>
<sequence>MPLSVHHHHHLLLFLSISVIVATVSAHNITDILSSNPDYSQYNSYLTQTKLADDINSHQTITVLVLTNSAFSTVTAHHPLSVIKKLLSLHVLLDYFDPTKLHQISDGTTLSTTLFQTTGTAEGNLGSVNITDLKGGKVAFGSAAPNSKLDSTYTKSVKQIPYNISVLEISAPIIAPGILTAPPPSSDLNLTALLENHGCKTFSSLIVSTGVIKTFQSTVDKGLTIFAPSDEAFKSKDVPDLKKLTSAEVVSLLQYHATATYLPVGSLKTSRDSISTLATNGAGKFDLTVSVAGDSVTLHTGVDSSRIANNVLDSTPLSIYTIDNVLLPTELFGTTPSPAPAPAPESDDVPSPAPASAPTPRAEAPSPDIASPPAPFGKSPEDSPAEAPSHAADSTDKGAGVHVKGCAVITVSVSLVTFVISYILMA</sequence>
<proteinExistence type="inferred from homology"/>
<feature type="compositionally biased region" description="Low complexity" evidence="12">
    <location>
        <begin position="358"/>
        <end position="369"/>
    </location>
</feature>
<keyword evidence="8" id="KW-0472">Membrane</keyword>
<evidence type="ECO:0000256" key="1">
    <source>
        <dbReference type="ARBA" id="ARBA00004609"/>
    </source>
</evidence>
<dbReference type="GO" id="GO:0005886">
    <property type="term" value="C:plasma membrane"/>
    <property type="evidence" value="ECO:0007669"/>
    <property type="project" value="UniProtKB-SubCell"/>
</dbReference>
<keyword evidence="10" id="KW-0449">Lipoprotein</keyword>
<dbReference type="PANTHER" id="PTHR32382:SF5">
    <property type="entry name" value="FASCICLIN-LIKE ARABINOGALACTAN PROTEIN 8"/>
    <property type="match status" value="1"/>
</dbReference>
<keyword evidence="4" id="KW-0336">GPI-anchor</keyword>
<dbReference type="SUPFAM" id="SSF82153">
    <property type="entry name" value="FAS1 domain"/>
    <property type="match status" value="2"/>
</dbReference>
<organism evidence="14 15">
    <name type="scientific">Lupinus albus</name>
    <name type="common">White lupine</name>
    <name type="synonym">Lupinus termis</name>
    <dbReference type="NCBI Taxonomy" id="3870"/>
    <lineage>
        <taxon>Eukaryota</taxon>
        <taxon>Viridiplantae</taxon>
        <taxon>Streptophyta</taxon>
        <taxon>Embryophyta</taxon>
        <taxon>Tracheophyta</taxon>
        <taxon>Spermatophyta</taxon>
        <taxon>Magnoliopsida</taxon>
        <taxon>eudicotyledons</taxon>
        <taxon>Gunneridae</taxon>
        <taxon>Pentapetalae</taxon>
        <taxon>rosids</taxon>
        <taxon>fabids</taxon>
        <taxon>Fabales</taxon>
        <taxon>Fabaceae</taxon>
        <taxon>Papilionoideae</taxon>
        <taxon>50 kb inversion clade</taxon>
        <taxon>genistoids sensu lato</taxon>
        <taxon>core genistoids</taxon>
        <taxon>Genisteae</taxon>
        <taxon>Lupinus</taxon>
    </lineage>
</organism>
<keyword evidence="15" id="KW-1185">Reference proteome</keyword>
<evidence type="ECO:0000256" key="9">
    <source>
        <dbReference type="ARBA" id="ARBA00023180"/>
    </source>
</evidence>